<keyword evidence="11" id="KW-0963">Cytoplasm</keyword>
<dbReference type="PANTHER" id="PTHR23117:SF13">
    <property type="entry name" value="GUANYLATE KINASE"/>
    <property type="match status" value="1"/>
</dbReference>
<dbReference type="AlphaFoldDB" id="A0A6N8I434"/>
<dbReference type="NCBIfam" id="TIGR03263">
    <property type="entry name" value="guanyl_kin"/>
    <property type="match status" value="1"/>
</dbReference>
<evidence type="ECO:0000256" key="5">
    <source>
        <dbReference type="ARBA" id="ARBA00022679"/>
    </source>
</evidence>
<evidence type="ECO:0000256" key="6">
    <source>
        <dbReference type="ARBA" id="ARBA00022741"/>
    </source>
</evidence>
<dbReference type="InterPro" id="IPR027417">
    <property type="entry name" value="P-loop_NTPase"/>
</dbReference>
<evidence type="ECO:0000259" key="12">
    <source>
        <dbReference type="PROSITE" id="PS50052"/>
    </source>
</evidence>
<dbReference type="PROSITE" id="PS00856">
    <property type="entry name" value="GUANYLATE_KINASE_1"/>
    <property type="match status" value="1"/>
</dbReference>
<proteinExistence type="inferred from homology"/>
<evidence type="ECO:0000313" key="16">
    <source>
        <dbReference type="Proteomes" id="UP000515909"/>
    </source>
</evidence>
<dbReference type="SMART" id="SM00072">
    <property type="entry name" value="GuKc"/>
    <property type="match status" value="1"/>
</dbReference>
<dbReference type="PROSITE" id="PS50052">
    <property type="entry name" value="GUANYLATE_KINASE_2"/>
    <property type="match status" value="1"/>
</dbReference>
<reference evidence="13 15" key="1">
    <citation type="submission" date="2019-09" db="EMBL/GenBank/DDBJ databases">
        <title>Genome sequence of Clostridium sp. EA1.</title>
        <authorList>
            <person name="Poehlein A."/>
            <person name="Bengelsdorf F.R."/>
            <person name="Daniel R."/>
        </authorList>
    </citation>
    <scope>NUCLEOTIDE SEQUENCE [LARGE SCALE GENOMIC DNA]</scope>
    <source>
        <strain evidence="13 15">EA1</strain>
    </source>
</reference>
<dbReference type="InterPro" id="IPR020590">
    <property type="entry name" value="Guanylate_kinase_CS"/>
</dbReference>
<dbReference type="Proteomes" id="UP000469440">
    <property type="component" value="Unassembled WGS sequence"/>
</dbReference>
<dbReference type="EC" id="2.7.4.8" evidence="3 11"/>
<evidence type="ECO:0000313" key="15">
    <source>
        <dbReference type="Proteomes" id="UP000469440"/>
    </source>
</evidence>
<name>A0A6N8I434_9FIRM</name>
<comment type="catalytic activity">
    <reaction evidence="10 11">
        <text>GMP + ATP = GDP + ADP</text>
        <dbReference type="Rhea" id="RHEA:20780"/>
        <dbReference type="ChEBI" id="CHEBI:30616"/>
        <dbReference type="ChEBI" id="CHEBI:58115"/>
        <dbReference type="ChEBI" id="CHEBI:58189"/>
        <dbReference type="ChEBI" id="CHEBI:456216"/>
        <dbReference type="EC" id="2.7.4.8"/>
    </reaction>
</comment>
<evidence type="ECO:0000256" key="3">
    <source>
        <dbReference type="ARBA" id="ARBA00012961"/>
    </source>
</evidence>
<evidence type="ECO:0000313" key="13">
    <source>
        <dbReference type="EMBL" id="MVB12896.1"/>
    </source>
</evidence>
<keyword evidence="15" id="KW-1185">Reference proteome</keyword>
<organism evidence="13 15">
    <name type="scientific">Caproicibacter fermentans</name>
    <dbReference type="NCBI Taxonomy" id="2576756"/>
    <lineage>
        <taxon>Bacteria</taxon>
        <taxon>Bacillati</taxon>
        <taxon>Bacillota</taxon>
        <taxon>Clostridia</taxon>
        <taxon>Eubacteriales</taxon>
        <taxon>Acutalibacteraceae</taxon>
        <taxon>Caproicibacter</taxon>
    </lineage>
</organism>
<dbReference type="CDD" id="cd00071">
    <property type="entry name" value="GMPK"/>
    <property type="match status" value="1"/>
</dbReference>
<dbReference type="InterPro" id="IPR008144">
    <property type="entry name" value="Guanylate_kin-like_dom"/>
</dbReference>
<dbReference type="GO" id="GO:0004385">
    <property type="term" value="F:GMP kinase activity"/>
    <property type="evidence" value="ECO:0007669"/>
    <property type="project" value="UniProtKB-UniRule"/>
</dbReference>
<dbReference type="Pfam" id="PF00625">
    <property type="entry name" value="Guanylate_kin"/>
    <property type="match status" value="1"/>
</dbReference>
<protein>
    <recommendedName>
        <fullName evidence="4 11">Guanylate kinase</fullName>
        <ecNumber evidence="3 11">2.7.4.8</ecNumber>
    </recommendedName>
    <alternativeName>
        <fullName evidence="9 11">GMP kinase</fullName>
    </alternativeName>
</protein>
<dbReference type="Proteomes" id="UP000515909">
    <property type="component" value="Chromosome"/>
</dbReference>
<keyword evidence="6 11" id="KW-0547">Nucleotide-binding</keyword>
<comment type="similarity">
    <text evidence="2 11">Belongs to the guanylate kinase family.</text>
</comment>
<evidence type="ECO:0000256" key="11">
    <source>
        <dbReference type="HAMAP-Rule" id="MF_00328"/>
    </source>
</evidence>
<sequence>MTNEGLLLILSGPSGTGKGTVVKNLMAGDPSIRFSVSATTRAPRPGETDGKEYFFLTRERFHEITADGKMLENAEYCGNCYGTPLTPILEWTAQGLDVVLDIEVQGGAQVKQKRPDAVGIFILPPSLQELEHRLRQRGTETEEGIRGRLQAARREIQAAVHYDYIVINDTVESAVAQIQAIIHAEKNKTSRNQELIERILKK</sequence>
<feature type="domain" description="Guanylate kinase-like" evidence="12">
    <location>
        <begin position="5"/>
        <end position="183"/>
    </location>
</feature>
<dbReference type="GO" id="GO:0005524">
    <property type="term" value="F:ATP binding"/>
    <property type="evidence" value="ECO:0007669"/>
    <property type="project" value="UniProtKB-UniRule"/>
</dbReference>
<dbReference type="GO" id="GO:0005829">
    <property type="term" value="C:cytosol"/>
    <property type="evidence" value="ECO:0007669"/>
    <property type="project" value="TreeGrafter"/>
</dbReference>
<dbReference type="KEGG" id="cfem:HCR03_03420"/>
<dbReference type="SUPFAM" id="SSF52540">
    <property type="entry name" value="P-loop containing nucleoside triphosphate hydrolases"/>
    <property type="match status" value="1"/>
</dbReference>
<dbReference type="PANTHER" id="PTHR23117">
    <property type="entry name" value="GUANYLATE KINASE-RELATED"/>
    <property type="match status" value="1"/>
</dbReference>
<reference evidence="14 16" key="2">
    <citation type="submission" date="2020-08" db="EMBL/GenBank/DDBJ databases">
        <title>The isolate Caproiciproducens sp. 7D4C2 produces n-caproate at mildly acidic conditions from hexoses: genome and rBOX comparison with related strains and chain-elongating bacteria.</title>
        <authorList>
            <person name="Esquivel-Elizondo S."/>
            <person name="Bagci C."/>
            <person name="Temovska M."/>
            <person name="Jeon B.S."/>
            <person name="Bessarab I."/>
            <person name="Williams R.B.H."/>
            <person name="Huson D.H."/>
            <person name="Angenent L.T."/>
        </authorList>
    </citation>
    <scope>NUCLEOTIDE SEQUENCE [LARGE SCALE GENOMIC DNA]</scope>
    <source>
        <strain evidence="14 16">7D4C2</strain>
    </source>
</reference>
<comment type="subcellular location">
    <subcellularLocation>
        <location evidence="11">Cytoplasm</location>
    </subcellularLocation>
</comment>
<accession>A0A7G8TCL4</accession>
<dbReference type="EMBL" id="VWXL01000106">
    <property type="protein sequence ID" value="MVB12896.1"/>
    <property type="molecule type" value="Genomic_DNA"/>
</dbReference>
<dbReference type="RefSeq" id="WP_156991401.1">
    <property type="nucleotide sequence ID" value="NZ_CP060286.1"/>
</dbReference>
<dbReference type="OrthoDB" id="9808150at2"/>
<dbReference type="InterPro" id="IPR008145">
    <property type="entry name" value="GK/Ca_channel_bsu"/>
</dbReference>
<gene>
    <name evidence="11 13" type="primary">gmk</name>
    <name evidence="13" type="ORF">CAFE_36430</name>
    <name evidence="14" type="ORF">HCR03_03420</name>
</gene>
<comment type="function">
    <text evidence="1 11">Essential for recycling GMP and indirectly, cGMP.</text>
</comment>
<dbReference type="EMBL" id="CP060286">
    <property type="protein sequence ID" value="QNK41355.1"/>
    <property type="molecule type" value="Genomic_DNA"/>
</dbReference>
<keyword evidence="8 11" id="KW-0067">ATP-binding</keyword>
<evidence type="ECO:0000256" key="4">
    <source>
        <dbReference type="ARBA" id="ARBA00016296"/>
    </source>
</evidence>
<feature type="binding site" evidence="11">
    <location>
        <begin position="12"/>
        <end position="19"/>
    </location>
    <ligand>
        <name>ATP</name>
        <dbReference type="ChEBI" id="CHEBI:30616"/>
    </ligand>
</feature>
<keyword evidence="5 11" id="KW-0808">Transferase</keyword>
<evidence type="ECO:0000256" key="7">
    <source>
        <dbReference type="ARBA" id="ARBA00022777"/>
    </source>
</evidence>
<evidence type="ECO:0000256" key="1">
    <source>
        <dbReference type="ARBA" id="ARBA00003531"/>
    </source>
</evidence>
<accession>A0A6N8I434</accession>
<evidence type="ECO:0000256" key="2">
    <source>
        <dbReference type="ARBA" id="ARBA00005790"/>
    </source>
</evidence>
<dbReference type="Gene3D" id="3.30.63.10">
    <property type="entry name" value="Guanylate Kinase phosphate binding domain"/>
    <property type="match status" value="1"/>
</dbReference>
<evidence type="ECO:0000256" key="8">
    <source>
        <dbReference type="ARBA" id="ARBA00022840"/>
    </source>
</evidence>
<evidence type="ECO:0000256" key="9">
    <source>
        <dbReference type="ARBA" id="ARBA00030128"/>
    </source>
</evidence>
<dbReference type="HAMAP" id="MF_00328">
    <property type="entry name" value="Guanylate_kinase"/>
    <property type="match status" value="1"/>
</dbReference>
<keyword evidence="7 11" id="KW-0418">Kinase</keyword>
<dbReference type="InterPro" id="IPR017665">
    <property type="entry name" value="Guanylate_kinase"/>
</dbReference>
<evidence type="ECO:0000313" key="14">
    <source>
        <dbReference type="EMBL" id="QNK41355.1"/>
    </source>
</evidence>
<evidence type="ECO:0000256" key="10">
    <source>
        <dbReference type="ARBA" id="ARBA00048594"/>
    </source>
</evidence>
<dbReference type="FunFam" id="3.30.63.10:FF:000002">
    <property type="entry name" value="Guanylate kinase 1"/>
    <property type="match status" value="1"/>
</dbReference>
<dbReference type="Gene3D" id="3.40.50.300">
    <property type="entry name" value="P-loop containing nucleotide triphosphate hydrolases"/>
    <property type="match status" value="1"/>
</dbReference>